<comment type="caution">
    <text evidence="3">The sequence shown here is derived from an EMBL/GenBank/DDBJ whole genome shotgun (WGS) entry which is preliminary data.</text>
</comment>
<keyword evidence="1" id="KW-0732">Signal</keyword>
<reference evidence="3 4" key="1">
    <citation type="submission" date="2017-10" db="EMBL/GenBank/DDBJ databases">
        <title>The draft genome sequence of Williamsia sp. BULT 1.1 isolated from the semi-arid grassland soils from South Africa.</title>
        <authorList>
            <person name="Kabwe M.H."/>
            <person name="Govender N."/>
            <person name="Mutseka Lunga P."/>
            <person name="Vikram S."/>
            <person name="Makhalanyane T.P."/>
        </authorList>
    </citation>
    <scope>NUCLEOTIDE SEQUENCE [LARGE SCALE GENOMIC DNA]</scope>
    <source>
        <strain evidence="3 4">BULT 1.1</strain>
    </source>
</reference>
<dbReference type="SUPFAM" id="SSF53850">
    <property type="entry name" value="Periplasmic binding protein-like II"/>
    <property type="match status" value="1"/>
</dbReference>
<sequence length="560" mass="60297">MRQHTRTRSGRWKVAGALALMSTLVATACSSGGNAESGPSGDAANPVRGGTLDIAYFPDNPTFTCVDPFQTYWIEHRSVIRNIADSLTDQNPDTGEIVPWLASKWEISPNGLDYTFTLRDGVTFSDGAPLNAEAVKTNFDGFIDLARTSGGTAFGASYILGLESATVVDPQTVKFHFTQPNSSFLQATSTTNLALISPASFQKTPEERCLGQFSGSGLFTLDNYTPGQGISLSRRAGYTWGSNLNKNTGEAYLDSVKYSYVAEDSVRTGNLVSGAVDITWPRNPLTVEDQELIKNSGGYIESRSLPGVSNTLFPNVSAGKPLSDPQVRQALYKATDLKTNAATVYGPDYPVVEGVFDLTTPFFQSQAGKLGFDPEGAGKLLDAAGWTKPAGSDYRSKNGQQLTLTLPVVGQFAAGNELLQDQWRQVGIDLQLKVVTQAESIGLLKSGGYDLIGTYFTRADPGALQFILVESLANQKAIAKNAATPEVAAQIQQLFTKAVQTTDEAQTKQAYDDLQNLLIDQGVGFPLFERQQLAGVSNKVNGFRFTSESFLALNDTFLQP</sequence>
<dbReference type="PANTHER" id="PTHR30290">
    <property type="entry name" value="PERIPLASMIC BINDING COMPONENT OF ABC TRANSPORTER"/>
    <property type="match status" value="1"/>
</dbReference>
<dbReference type="RefSeq" id="WP_099381553.1">
    <property type="nucleotide sequence ID" value="NZ_PEBD01000004.1"/>
</dbReference>
<dbReference type="Gene3D" id="3.40.190.10">
    <property type="entry name" value="Periplasmic binding protein-like II"/>
    <property type="match status" value="1"/>
</dbReference>
<evidence type="ECO:0000259" key="2">
    <source>
        <dbReference type="Pfam" id="PF00496"/>
    </source>
</evidence>
<accession>A0A2G3PRF6</accession>
<protein>
    <submittedName>
        <fullName evidence="3">ABC transporter substrate-binding protein</fullName>
    </submittedName>
</protein>
<dbReference type="GO" id="GO:1904680">
    <property type="term" value="F:peptide transmembrane transporter activity"/>
    <property type="evidence" value="ECO:0007669"/>
    <property type="project" value="TreeGrafter"/>
</dbReference>
<feature type="chain" id="PRO_5038378603" evidence="1">
    <location>
        <begin position="29"/>
        <end position="560"/>
    </location>
</feature>
<dbReference type="CDD" id="cd08492">
    <property type="entry name" value="PBP2_NikA_DppA_OppA_like_15"/>
    <property type="match status" value="1"/>
</dbReference>
<feature type="domain" description="Solute-binding protein family 5" evidence="2">
    <location>
        <begin position="96"/>
        <end position="462"/>
    </location>
</feature>
<dbReference type="AlphaFoldDB" id="A0A2G3PRF6"/>
<name>A0A2G3PRF6_WILMA</name>
<dbReference type="PIRSF" id="PIRSF002741">
    <property type="entry name" value="MppA"/>
    <property type="match status" value="1"/>
</dbReference>
<feature type="signal peptide" evidence="1">
    <location>
        <begin position="1"/>
        <end position="28"/>
    </location>
</feature>
<evidence type="ECO:0000256" key="1">
    <source>
        <dbReference type="SAM" id="SignalP"/>
    </source>
</evidence>
<dbReference type="Gene3D" id="3.10.105.10">
    <property type="entry name" value="Dipeptide-binding Protein, Domain 3"/>
    <property type="match status" value="1"/>
</dbReference>
<dbReference type="GO" id="GO:0042597">
    <property type="term" value="C:periplasmic space"/>
    <property type="evidence" value="ECO:0007669"/>
    <property type="project" value="UniProtKB-ARBA"/>
</dbReference>
<dbReference type="InterPro" id="IPR039424">
    <property type="entry name" value="SBP_5"/>
</dbReference>
<dbReference type="GO" id="GO:0015833">
    <property type="term" value="P:peptide transport"/>
    <property type="evidence" value="ECO:0007669"/>
    <property type="project" value="TreeGrafter"/>
</dbReference>
<dbReference type="GO" id="GO:0043190">
    <property type="term" value="C:ATP-binding cassette (ABC) transporter complex"/>
    <property type="evidence" value="ECO:0007669"/>
    <property type="project" value="InterPro"/>
</dbReference>
<evidence type="ECO:0000313" key="4">
    <source>
        <dbReference type="Proteomes" id="UP000225108"/>
    </source>
</evidence>
<dbReference type="PROSITE" id="PS51257">
    <property type="entry name" value="PROKAR_LIPOPROTEIN"/>
    <property type="match status" value="1"/>
</dbReference>
<evidence type="ECO:0000313" key="3">
    <source>
        <dbReference type="EMBL" id="PHV68427.1"/>
    </source>
</evidence>
<dbReference type="Pfam" id="PF00496">
    <property type="entry name" value="SBP_bac_5"/>
    <property type="match status" value="1"/>
</dbReference>
<gene>
    <name evidence="3" type="ORF">CSW57_04185</name>
</gene>
<dbReference type="Proteomes" id="UP000225108">
    <property type="component" value="Unassembled WGS sequence"/>
</dbReference>
<dbReference type="InterPro" id="IPR000914">
    <property type="entry name" value="SBP_5_dom"/>
</dbReference>
<dbReference type="InterPro" id="IPR030678">
    <property type="entry name" value="Peptide/Ni-bd"/>
</dbReference>
<organism evidence="3 4">
    <name type="scientific">Williamsia marianensis</name>
    <dbReference type="NCBI Taxonomy" id="85044"/>
    <lineage>
        <taxon>Bacteria</taxon>
        <taxon>Bacillati</taxon>
        <taxon>Actinomycetota</taxon>
        <taxon>Actinomycetes</taxon>
        <taxon>Mycobacteriales</taxon>
        <taxon>Nocardiaceae</taxon>
        <taxon>Williamsia</taxon>
    </lineage>
</organism>
<dbReference type="EMBL" id="PEBD01000004">
    <property type="protein sequence ID" value="PHV68427.1"/>
    <property type="molecule type" value="Genomic_DNA"/>
</dbReference>
<proteinExistence type="predicted"/>